<dbReference type="AlphaFoldDB" id="A0A9P9IBS8"/>
<sequence>MQPSFLLALLPLLPLATAIPSDIELMKKARNRPFSIDGTSHSQLSHSKTLKVTYDNKVICPEARHECGASGSCNFTWKCIDGWSFKALNSKIAGPWKIEITPPKNVIPVWTQFPTEIKMGAIDCDAWNCGGEFNVIFV</sequence>
<keyword evidence="3" id="KW-1185">Reference proteome</keyword>
<dbReference type="Proteomes" id="UP000700596">
    <property type="component" value="Unassembled WGS sequence"/>
</dbReference>
<organism evidence="2 3">
    <name type="scientific">Dendryphion nanum</name>
    <dbReference type="NCBI Taxonomy" id="256645"/>
    <lineage>
        <taxon>Eukaryota</taxon>
        <taxon>Fungi</taxon>
        <taxon>Dikarya</taxon>
        <taxon>Ascomycota</taxon>
        <taxon>Pezizomycotina</taxon>
        <taxon>Dothideomycetes</taxon>
        <taxon>Pleosporomycetidae</taxon>
        <taxon>Pleosporales</taxon>
        <taxon>Torulaceae</taxon>
        <taxon>Dendryphion</taxon>
    </lineage>
</organism>
<feature type="signal peptide" evidence="1">
    <location>
        <begin position="1"/>
        <end position="18"/>
    </location>
</feature>
<evidence type="ECO:0000313" key="3">
    <source>
        <dbReference type="Proteomes" id="UP000700596"/>
    </source>
</evidence>
<feature type="chain" id="PRO_5040405973" evidence="1">
    <location>
        <begin position="19"/>
        <end position="138"/>
    </location>
</feature>
<accession>A0A9P9IBS8</accession>
<keyword evidence="1" id="KW-0732">Signal</keyword>
<gene>
    <name evidence="2" type="ORF">B0J11DRAFT_584973</name>
</gene>
<evidence type="ECO:0000256" key="1">
    <source>
        <dbReference type="SAM" id="SignalP"/>
    </source>
</evidence>
<evidence type="ECO:0000313" key="2">
    <source>
        <dbReference type="EMBL" id="KAH7113765.1"/>
    </source>
</evidence>
<reference evidence="2" key="1">
    <citation type="journal article" date="2021" name="Nat. Commun.">
        <title>Genetic determinants of endophytism in the Arabidopsis root mycobiome.</title>
        <authorList>
            <person name="Mesny F."/>
            <person name="Miyauchi S."/>
            <person name="Thiergart T."/>
            <person name="Pickel B."/>
            <person name="Atanasova L."/>
            <person name="Karlsson M."/>
            <person name="Huettel B."/>
            <person name="Barry K.W."/>
            <person name="Haridas S."/>
            <person name="Chen C."/>
            <person name="Bauer D."/>
            <person name="Andreopoulos W."/>
            <person name="Pangilinan J."/>
            <person name="LaButti K."/>
            <person name="Riley R."/>
            <person name="Lipzen A."/>
            <person name="Clum A."/>
            <person name="Drula E."/>
            <person name="Henrissat B."/>
            <person name="Kohler A."/>
            <person name="Grigoriev I.V."/>
            <person name="Martin F.M."/>
            <person name="Hacquard S."/>
        </authorList>
    </citation>
    <scope>NUCLEOTIDE SEQUENCE</scope>
    <source>
        <strain evidence="2">MPI-CAGE-CH-0243</strain>
    </source>
</reference>
<proteinExistence type="predicted"/>
<protein>
    <submittedName>
        <fullName evidence="2">Uncharacterized protein</fullName>
    </submittedName>
</protein>
<comment type="caution">
    <text evidence="2">The sequence shown here is derived from an EMBL/GenBank/DDBJ whole genome shotgun (WGS) entry which is preliminary data.</text>
</comment>
<name>A0A9P9IBS8_9PLEO</name>
<dbReference type="EMBL" id="JAGMWT010000018">
    <property type="protein sequence ID" value="KAH7113765.1"/>
    <property type="molecule type" value="Genomic_DNA"/>
</dbReference>